<dbReference type="KEGG" id="hbh:E4T21_14275"/>
<keyword evidence="6 7" id="KW-0472">Membrane</keyword>
<organism evidence="8 9">
    <name type="scientific">Halomonas binhaiensis</name>
    <dbReference type="NCBI Taxonomy" id="2562282"/>
    <lineage>
        <taxon>Bacteria</taxon>
        <taxon>Pseudomonadati</taxon>
        <taxon>Pseudomonadota</taxon>
        <taxon>Gammaproteobacteria</taxon>
        <taxon>Oceanospirillales</taxon>
        <taxon>Halomonadaceae</taxon>
        <taxon>Halomonas</taxon>
    </lineage>
</organism>
<protein>
    <submittedName>
        <fullName evidence="8">Type III secretion system export apparatus subunit SctT</fullName>
    </submittedName>
</protein>
<dbReference type="PANTHER" id="PTHR30065:SF1">
    <property type="entry name" value="SURFACE PRESENTATION OF ANTIGENS PROTEIN SPAR"/>
    <property type="match status" value="1"/>
</dbReference>
<dbReference type="GO" id="GO:0006605">
    <property type="term" value="P:protein targeting"/>
    <property type="evidence" value="ECO:0007669"/>
    <property type="project" value="UniProtKB-UniRule"/>
</dbReference>
<evidence type="ECO:0000256" key="3">
    <source>
        <dbReference type="ARBA" id="ARBA00022475"/>
    </source>
</evidence>
<dbReference type="AlphaFoldDB" id="A0A5C1NFS2"/>
<feature type="transmembrane region" description="Helical" evidence="7">
    <location>
        <begin position="220"/>
        <end position="244"/>
    </location>
</feature>
<evidence type="ECO:0000313" key="8">
    <source>
        <dbReference type="EMBL" id="QEM82582.1"/>
    </source>
</evidence>
<evidence type="ECO:0000256" key="5">
    <source>
        <dbReference type="ARBA" id="ARBA00022989"/>
    </source>
</evidence>
<feature type="transmembrane region" description="Helical" evidence="7">
    <location>
        <begin position="46"/>
        <end position="65"/>
    </location>
</feature>
<feature type="transmembrane region" description="Helical" evidence="7">
    <location>
        <begin position="14"/>
        <end position="34"/>
    </location>
</feature>
<dbReference type="NCBIfam" id="TIGR01401">
    <property type="entry name" value="fliR_like_III"/>
    <property type="match status" value="1"/>
</dbReference>
<dbReference type="InterPro" id="IPR002010">
    <property type="entry name" value="T3SS_IM_R"/>
</dbReference>
<accession>A0A5C1NFS2</accession>
<dbReference type="PRINTS" id="PR00953">
    <property type="entry name" value="TYPE3IMRPROT"/>
</dbReference>
<dbReference type="OrthoDB" id="9807748at2"/>
<keyword evidence="5 7" id="KW-1133">Transmembrane helix</keyword>
<reference evidence="8" key="1">
    <citation type="submission" date="2021-02" db="EMBL/GenBank/DDBJ databases">
        <title>Strain Y2R2, a novel species of the genus Halomonas.</title>
        <authorList>
            <person name="Huang H."/>
        </authorList>
    </citation>
    <scope>NUCLEOTIDE SEQUENCE</scope>
    <source>
        <strain evidence="8">Y2R2</strain>
    </source>
</reference>
<evidence type="ECO:0000256" key="4">
    <source>
        <dbReference type="ARBA" id="ARBA00022692"/>
    </source>
</evidence>
<comment type="subcellular location">
    <subcellularLocation>
        <location evidence="1 7">Cell membrane</location>
        <topology evidence="1 7">Multi-pass membrane protein</topology>
    </subcellularLocation>
</comment>
<keyword evidence="9" id="KW-1185">Reference proteome</keyword>
<proteinExistence type="inferred from homology"/>
<dbReference type="Proteomes" id="UP000324285">
    <property type="component" value="Chromosome"/>
</dbReference>
<evidence type="ECO:0000256" key="7">
    <source>
        <dbReference type="RuleBase" id="RU362072"/>
    </source>
</evidence>
<dbReference type="Pfam" id="PF01311">
    <property type="entry name" value="Bac_export_1"/>
    <property type="match status" value="1"/>
</dbReference>
<sequence length="275" mass="29803">MEYDNLASALTDQVYPILAALAICMARATGVILITPAFNRLGLTGLIRSAVAMTLSLPMLLPVLDSLSGMDITGFTVAGLLLKELLIGVLIGMVFGIPFWAAEVAGEAVDLQRASTMGQLLDPMGSSESGVTSTLLVITLVALFFATGGFNVLLDGFYRSYTLWPVDAFMPALDTRTALVMLGFLDQVMKIGILMVAPLIIAMLVTDLMLAYLARMAPSLNVFILSLPIKNLLFTFLMLLYVVFLVPRMFHELGALQGHYKYFESLFDAPSSSNR</sequence>
<name>A0A5C1NFS2_9GAMM</name>
<dbReference type="PANTHER" id="PTHR30065">
    <property type="entry name" value="FLAGELLAR BIOSYNTHETIC PROTEIN FLIR"/>
    <property type="match status" value="1"/>
</dbReference>
<feature type="transmembrane region" description="Helical" evidence="7">
    <location>
        <begin position="191"/>
        <end position="213"/>
    </location>
</feature>
<evidence type="ECO:0000256" key="1">
    <source>
        <dbReference type="ARBA" id="ARBA00004651"/>
    </source>
</evidence>
<dbReference type="InterPro" id="IPR006304">
    <property type="entry name" value="T3SS_SpaR/YscT"/>
</dbReference>
<feature type="transmembrane region" description="Helical" evidence="7">
    <location>
        <begin position="130"/>
        <end position="154"/>
    </location>
</feature>
<keyword evidence="4 7" id="KW-0812">Transmembrane</keyword>
<dbReference type="EMBL" id="CP038437">
    <property type="protein sequence ID" value="QEM82582.1"/>
    <property type="molecule type" value="Genomic_DNA"/>
</dbReference>
<evidence type="ECO:0000313" key="9">
    <source>
        <dbReference type="Proteomes" id="UP000324285"/>
    </source>
</evidence>
<dbReference type="GO" id="GO:0005886">
    <property type="term" value="C:plasma membrane"/>
    <property type="evidence" value="ECO:0007669"/>
    <property type="project" value="UniProtKB-SubCell"/>
</dbReference>
<evidence type="ECO:0000256" key="2">
    <source>
        <dbReference type="ARBA" id="ARBA00009772"/>
    </source>
</evidence>
<dbReference type="RefSeq" id="WP_149285706.1">
    <property type="nucleotide sequence ID" value="NZ_CP038437.2"/>
</dbReference>
<evidence type="ECO:0000256" key="6">
    <source>
        <dbReference type="ARBA" id="ARBA00023136"/>
    </source>
</evidence>
<keyword evidence="3 7" id="KW-1003">Cell membrane</keyword>
<comment type="similarity">
    <text evidence="2 7">Belongs to the FliR/MopE/SpaR family.</text>
</comment>
<feature type="transmembrane region" description="Helical" evidence="7">
    <location>
        <begin position="85"/>
        <end position="109"/>
    </location>
</feature>
<gene>
    <name evidence="8" type="primary">sctT</name>
    <name evidence="8" type="ORF">E4T21_14275</name>
</gene>